<dbReference type="EMBL" id="JACMSC010000018">
    <property type="protein sequence ID" value="KAG6476576.1"/>
    <property type="molecule type" value="Genomic_DNA"/>
</dbReference>
<keyword evidence="3" id="KW-1185">Reference proteome</keyword>
<gene>
    <name evidence="2" type="ORF">ZIOFF_065820</name>
</gene>
<protein>
    <submittedName>
        <fullName evidence="2">Uncharacterized protein</fullName>
    </submittedName>
</protein>
<name>A0A8J5EXK3_ZINOF</name>
<feature type="region of interest" description="Disordered" evidence="1">
    <location>
        <begin position="87"/>
        <end position="118"/>
    </location>
</feature>
<accession>A0A8J5EXK3</accession>
<reference evidence="2 3" key="1">
    <citation type="submission" date="2020-08" db="EMBL/GenBank/DDBJ databases">
        <title>Plant Genome Project.</title>
        <authorList>
            <person name="Zhang R.-G."/>
        </authorList>
    </citation>
    <scope>NUCLEOTIDE SEQUENCE [LARGE SCALE GENOMIC DNA]</scope>
    <source>
        <tissue evidence="2">Rhizome</tissue>
    </source>
</reference>
<proteinExistence type="predicted"/>
<evidence type="ECO:0000313" key="3">
    <source>
        <dbReference type="Proteomes" id="UP000734854"/>
    </source>
</evidence>
<organism evidence="2 3">
    <name type="scientific">Zingiber officinale</name>
    <name type="common">Ginger</name>
    <name type="synonym">Amomum zingiber</name>
    <dbReference type="NCBI Taxonomy" id="94328"/>
    <lineage>
        <taxon>Eukaryota</taxon>
        <taxon>Viridiplantae</taxon>
        <taxon>Streptophyta</taxon>
        <taxon>Embryophyta</taxon>
        <taxon>Tracheophyta</taxon>
        <taxon>Spermatophyta</taxon>
        <taxon>Magnoliopsida</taxon>
        <taxon>Liliopsida</taxon>
        <taxon>Zingiberales</taxon>
        <taxon>Zingiberaceae</taxon>
        <taxon>Zingiber</taxon>
    </lineage>
</organism>
<dbReference type="Proteomes" id="UP000734854">
    <property type="component" value="Unassembled WGS sequence"/>
</dbReference>
<evidence type="ECO:0000313" key="2">
    <source>
        <dbReference type="EMBL" id="KAG6476576.1"/>
    </source>
</evidence>
<sequence length="331" mass="37116">MASNFIANGDDLKELKREMVVQFHRQWRRFEGGGAPPPPLQAPSTRVVVAGRKADFVDQLLLCLRRRDGDPQVRVCSDYARRFLQVPPSQGELPRPRAALSDLDPSPSASHELLHHPPIRHRDSSVHSHLEKSALFPTIIAPVLRPRLATDVVAEKHIFLPLVLPGCCLEGNSSSSMASSICPVRSRIALQFCANELFDDMLQRDLPSFLRSDMLRKLLCAHNEVDGFGLGAKICADASITDTCIVVYMWHLYRKIQEKMLLQDFRLVDPVPVEYVPSRNQNRDFIQEQLNKRACYLSSRLIGTSSGQLVVVPCNVGMPKIVQQVYDSDSA</sequence>
<comment type="caution">
    <text evidence="2">The sequence shown here is derived from an EMBL/GenBank/DDBJ whole genome shotgun (WGS) entry which is preliminary data.</text>
</comment>
<dbReference type="AlphaFoldDB" id="A0A8J5EXK3"/>
<evidence type="ECO:0000256" key="1">
    <source>
        <dbReference type="SAM" id="MobiDB-lite"/>
    </source>
</evidence>